<keyword evidence="8" id="KW-1133">Transmembrane helix</keyword>
<keyword evidence="14" id="KW-1185">Reference proteome</keyword>
<comment type="subcellular location">
    <subcellularLocation>
        <location evidence="1">Mitochondrion inner membrane</location>
        <topology evidence="1">Single-pass membrane protein</topology>
    </subcellularLocation>
</comment>
<dbReference type="AlphaFoldDB" id="A0AAD3TPZ0"/>
<protein>
    <recommendedName>
        <fullName evidence="3">Mitochondrial import inner membrane translocase subunit TIM54</fullName>
    </recommendedName>
</protein>
<evidence type="ECO:0000256" key="2">
    <source>
        <dbReference type="ARBA" id="ARBA00006355"/>
    </source>
</evidence>
<keyword evidence="7" id="KW-0653">Protein transport</keyword>
<evidence type="ECO:0000256" key="4">
    <source>
        <dbReference type="ARBA" id="ARBA00022448"/>
    </source>
</evidence>
<evidence type="ECO:0000256" key="1">
    <source>
        <dbReference type="ARBA" id="ARBA00004434"/>
    </source>
</evidence>
<evidence type="ECO:0000256" key="7">
    <source>
        <dbReference type="ARBA" id="ARBA00022927"/>
    </source>
</evidence>
<feature type="region of interest" description="Disordered" evidence="12">
    <location>
        <begin position="1"/>
        <end position="44"/>
    </location>
</feature>
<reference evidence="13" key="1">
    <citation type="journal article" date="2023" name="BMC Genomics">
        <title>Chromosome-level genome assemblies of Cutaneotrichosporon spp. (Trichosporonales, Basidiomycota) reveal imbalanced evolution between nucleotide sequences and chromosome synteny.</title>
        <authorList>
            <person name="Kobayashi Y."/>
            <person name="Kayamori A."/>
            <person name="Aoki K."/>
            <person name="Shiwa Y."/>
            <person name="Matsutani M."/>
            <person name="Fujita N."/>
            <person name="Sugita T."/>
            <person name="Iwasaki W."/>
            <person name="Tanaka N."/>
            <person name="Takashima M."/>
        </authorList>
    </citation>
    <scope>NUCLEOTIDE SEQUENCE</scope>
    <source>
        <strain evidence="13">HIS016</strain>
    </source>
</reference>
<name>A0AAD3TPZ0_9TREE</name>
<evidence type="ECO:0000256" key="11">
    <source>
        <dbReference type="ARBA" id="ARBA00023136"/>
    </source>
</evidence>
<keyword evidence="9" id="KW-0811">Translocation</keyword>
<dbReference type="GO" id="GO:0005743">
    <property type="term" value="C:mitochondrial inner membrane"/>
    <property type="evidence" value="ECO:0007669"/>
    <property type="project" value="UniProtKB-SubCell"/>
</dbReference>
<feature type="region of interest" description="Disordered" evidence="12">
    <location>
        <begin position="293"/>
        <end position="312"/>
    </location>
</feature>
<dbReference type="Pfam" id="PF11711">
    <property type="entry name" value="Tim54"/>
    <property type="match status" value="1"/>
</dbReference>
<keyword evidence="10" id="KW-0496">Mitochondrion</keyword>
<reference evidence="13" key="2">
    <citation type="submission" date="2023-06" db="EMBL/GenBank/DDBJ databases">
        <authorList>
            <person name="Kobayashi Y."/>
            <person name="Kayamori A."/>
            <person name="Aoki K."/>
            <person name="Shiwa Y."/>
            <person name="Fujita N."/>
            <person name="Sugita T."/>
            <person name="Iwasaki W."/>
            <person name="Tanaka N."/>
            <person name="Takashima M."/>
        </authorList>
    </citation>
    <scope>NUCLEOTIDE SEQUENCE</scope>
    <source>
        <strain evidence="13">HIS016</strain>
    </source>
</reference>
<sequence>MATEPPASGSATTPATTQTPAGTTKVPVSDKPLVGHAPRPPQAPLEGWRGVLQYTGIPRSVLTWKPKLPGRKMTAFITVAGGLTILYYDDRRKAQAIRDEYIAKVQHYGKEPTVGSLDKPRKVLVYAARWPEDDEANRAQVYFRKYVKPFLVAAAVDFQIVEAPLYGSIARIVRADTLRKRREALGLQPRPAEIATGAPPQVAAISAKSEDQRWLEGGVVLVGRPALKEYLAGLRAGWRNGVDDWTWEKEVESQIEWDGVFKNYENVEIELPPPPPPPQRSFWSRIFSRPGPQAIPAGPTSNTSTVPAHMHEAPSPLPQHPPLLLVPWTNYLGFTQIPYMIYNFFTERHRVKEGAESAFALITNQTRAFEGPHKKDADGDAHLSPELPSDIDFGVESEKFYKKEYDNITARQMGQRTEYYKSLGERLDAARQFARGERELTDEEKASDKPVVTEHDLVTERRKRELRWRGGREGWQIVRPSTPVAWEDAWEGWLRVFDARTVDEIAEAEGKRAAAFEKV</sequence>
<dbReference type="Proteomes" id="UP001222932">
    <property type="component" value="Unassembled WGS sequence"/>
</dbReference>
<keyword evidence="6" id="KW-0999">Mitochondrion inner membrane</keyword>
<keyword evidence="5" id="KW-0812">Transmembrane</keyword>
<evidence type="ECO:0000313" key="13">
    <source>
        <dbReference type="EMBL" id="GMK54662.1"/>
    </source>
</evidence>
<comment type="similarity">
    <text evidence="2">Belongs to the TIM54 family.</text>
</comment>
<accession>A0AAD3TPZ0</accession>
<keyword evidence="11" id="KW-0472">Membrane</keyword>
<evidence type="ECO:0000256" key="9">
    <source>
        <dbReference type="ARBA" id="ARBA00023010"/>
    </source>
</evidence>
<feature type="compositionally biased region" description="Low complexity" evidence="12">
    <location>
        <begin position="1"/>
        <end position="24"/>
    </location>
</feature>
<dbReference type="GO" id="GO:0015031">
    <property type="term" value="P:protein transport"/>
    <property type="evidence" value="ECO:0007669"/>
    <property type="project" value="UniProtKB-KW"/>
</dbReference>
<dbReference type="InterPro" id="IPR021056">
    <property type="entry name" value="Mt_import_IM_translocase_Tim54"/>
</dbReference>
<organism evidence="13 14">
    <name type="scientific">Cutaneotrichosporon spelunceum</name>
    <dbReference type="NCBI Taxonomy" id="1672016"/>
    <lineage>
        <taxon>Eukaryota</taxon>
        <taxon>Fungi</taxon>
        <taxon>Dikarya</taxon>
        <taxon>Basidiomycota</taxon>
        <taxon>Agaricomycotina</taxon>
        <taxon>Tremellomycetes</taxon>
        <taxon>Trichosporonales</taxon>
        <taxon>Trichosporonaceae</taxon>
        <taxon>Cutaneotrichosporon</taxon>
    </lineage>
</organism>
<proteinExistence type="inferred from homology"/>
<gene>
    <name evidence="13" type="primary">TIM54</name>
    <name evidence="13" type="ORF">CspeluHIS016_0112480</name>
</gene>
<dbReference type="EMBL" id="BTCM01000001">
    <property type="protein sequence ID" value="GMK54662.1"/>
    <property type="molecule type" value="Genomic_DNA"/>
</dbReference>
<evidence type="ECO:0000256" key="8">
    <source>
        <dbReference type="ARBA" id="ARBA00022989"/>
    </source>
</evidence>
<keyword evidence="4" id="KW-0813">Transport</keyword>
<evidence type="ECO:0000256" key="12">
    <source>
        <dbReference type="SAM" id="MobiDB-lite"/>
    </source>
</evidence>
<evidence type="ECO:0000313" key="14">
    <source>
        <dbReference type="Proteomes" id="UP001222932"/>
    </source>
</evidence>
<evidence type="ECO:0000256" key="3">
    <source>
        <dbReference type="ARBA" id="ARBA00020796"/>
    </source>
</evidence>
<evidence type="ECO:0000256" key="6">
    <source>
        <dbReference type="ARBA" id="ARBA00022792"/>
    </source>
</evidence>
<evidence type="ECO:0000256" key="10">
    <source>
        <dbReference type="ARBA" id="ARBA00023128"/>
    </source>
</evidence>
<evidence type="ECO:0000256" key="5">
    <source>
        <dbReference type="ARBA" id="ARBA00022692"/>
    </source>
</evidence>
<comment type="caution">
    <text evidence="13">The sequence shown here is derived from an EMBL/GenBank/DDBJ whole genome shotgun (WGS) entry which is preliminary data.</text>
</comment>